<dbReference type="OrthoDB" id="6373896at2759"/>
<organism evidence="8 9">
    <name type="scientific">Mytilus edulis</name>
    <name type="common">Blue mussel</name>
    <dbReference type="NCBI Taxonomy" id="6550"/>
    <lineage>
        <taxon>Eukaryota</taxon>
        <taxon>Metazoa</taxon>
        <taxon>Spiralia</taxon>
        <taxon>Lophotrochozoa</taxon>
        <taxon>Mollusca</taxon>
        <taxon>Bivalvia</taxon>
        <taxon>Autobranchia</taxon>
        <taxon>Pteriomorphia</taxon>
        <taxon>Mytilida</taxon>
        <taxon>Mytiloidea</taxon>
        <taxon>Mytilidae</taxon>
        <taxon>Mytilinae</taxon>
        <taxon>Mytilus</taxon>
    </lineage>
</organism>
<evidence type="ECO:0000256" key="4">
    <source>
        <dbReference type="ARBA" id="ARBA00022759"/>
    </source>
</evidence>
<evidence type="ECO:0000259" key="7">
    <source>
        <dbReference type="Pfam" id="PF17917"/>
    </source>
</evidence>
<evidence type="ECO:0000256" key="1">
    <source>
        <dbReference type="ARBA" id="ARBA00022679"/>
    </source>
</evidence>
<name>A0A8S3RTR9_MYTED</name>
<evidence type="ECO:0000313" key="9">
    <source>
        <dbReference type="Proteomes" id="UP000683360"/>
    </source>
</evidence>
<keyword evidence="9" id="KW-1185">Reference proteome</keyword>
<evidence type="ECO:0000256" key="3">
    <source>
        <dbReference type="ARBA" id="ARBA00022722"/>
    </source>
</evidence>
<evidence type="ECO:0000256" key="2">
    <source>
        <dbReference type="ARBA" id="ARBA00022695"/>
    </source>
</evidence>
<sequence>MKEGVRLFDPARMTCLATDWSVDGIGFFLMQKYCQCSSKTPTCCNDGWKLCLVGSRFTHPAESRYAPIEGEALAVVYALHQTRYYVLGCKDLLVATDHKPLLQILNDRSLTDIDNRRLLNLKEKTLGVQIHNSSCTRQKEPWARCSVTVSCWTTRSSELTW</sequence>
<keyword evidence="3" id="KW-0540">Nuclease</keyword>
<dbReference type="Proteomes" id="UP000683360">
    <property type="component" value="Unassembled WGS sequence"/>
</dbReference>
<protein>
    <recommendedName>
        <fullName evidence="7">Reverse transcriptase RNase H-like domain-containing protein</fullName>
    </recommendedName>
</protein>
<keyword evidence="4" id="KW-0255">Endonuclease</keyword>
<dbReference type="EMBL" id="CAJPWZ010001300">
    <property type="protein sequence ID" value="CAG2212527.1"/>
    <property type="molecule type" value="Genomic_DNA"/>
</dbReference>
<comment type="caution">
    <text evidence="8">The sequence shown here is derived from an EMBL/GenBank/DDBJ whole genome shotgun (WGS) entry which is preliminary data.</text>
</comment>
<dbReference type="AlphaFoldDB" id="A0A8S3RTR9"/>
<keyword evidence="1" id="KW-0808">Transferase</keyword>
<dbReference type="InterPro" id="IPR043502">
    <property type="entry name" value="DNA/RNA_pol_sf"/>
</dbReference>
<dbReference type="PANTHER" id="PTHR34072">
    <property type="entry name" value="ENZYMATIC POLYPROTEIN-RELATED"/>
    <property type="match status" value="1"/>
</dbReference>
<keyword evidence="2" id="KW-0548">Nucleotidyltransferase</keyword>
<keyword evidence="6" id="KW-0695">RNA-directed DNA polymerase</keyword>
<evidence type="ECO:0000256" key="6">
    <source>
        <dbReference type="ARBA" id="ARBA00022918"/>
    </source>
</evidence>
<dbReference type="GO" id="GO:0004519">
    <property type="term" value="F:endonuclease activity"/>
    <property type="evidence" value="ECO:0007669"/>
    <property type="project" value="UniProtKB-KW"/>
</dbReference>
<proteinExistence type="predicted"/>
<accession>A0A8S3RTR9</accession>
<evidence type="ECO:0000256" key="5">
    <source>
        <dbReference type="ARBA" id="ARBA00022801"/>
    </source>
</evidence>
<keyword evidence="5" id="KW-0378">Hydrolase</keyword>
<dbReference type="GO" id="GO:0016787">
    <property type="term" value="F:hydrolase activity"/>
    <property type="evidence" value="ECO:0007669"/>
    <property type="project" value="UniProtKB-KW"/>
</dbReference>
<dbReference type="Pfam" id="PF17917">
    <property type="entry name" value="RT_RNaseH"/>
    <property type="match status" value="1"/>
</dbReference>
<reference evidence="8" key="1">
    <citation type="submission" date="2021-03" db="EMBL/GenBank/DDBJ databases">
        <authorList>
            <person name="Bekaert M."/>
        </authorList>
    </citation>
    <scope>NUCLEOTIDE SEQUENCE</scope>
</reference>
<dbReference type="InterPro" id="IPR041373">
    <property type="entry name" value="RT_RNaseH"/>
</dbReference>
<gene>
    <name evidence="8" type="ORF">MEDL_26508</name>
</gene>
<dbReference type="GO" id="GO:0003964">
    <property type="term" value="F:RNA-directed DNA polymerase activity"/>
    <property type="evidence" value="ECO:0007669"/>
    <property type="project" value="UniProtKB-KW"/>
</dbReference>
<evidence type="ECO:0000313" key="8">
    <source>
        <dbReference type="EMBL" id="CAG2212527.1"/>
    </source>
</evidence>
<feature type="domain" description="Reverse transcriptase RNase H-like" evidence="7">
    <location>
        <begin position="9"/>
        <end position="116"/>
    </location>
</feature>
<dbReference type="SUPFAM" id="SSF56672">
    <property type="entry name" value="DNA/RNA polymerases"/>
    <property type="match status" value="1"/>
</dbReference>